<evidence type="ECO:0000256" key="1">
    <source>
        <dbReference type="SAM" id="Phobius"/>
    </source>
</evidence>
<protein>
    <submittedName>
        <fullName evidence="2">Uncharacterized protein</fullName>
    </submittedName>
</protein>
<evidence type="ECO:0000313" key="3">
    <source>
        <dbReference type="Proteomes" id="UP000503840"/>
    </source>
</evidence>
<evidence type="ECO:0000313" key="2">
    <source>
        <dbReference type="EMBL" id="GFM33854.1"/>
    </source>
</evidence>
<keyword evidence="1" id="KW-0472">Membrane</keyword>
<dbReference type="AlphaFoldDB" id="A0A7J0BLA2"/>
<name>A0A7J0BLA2_9BACT</name>
<gene>
    <name evidence="2" type="ORF">DSM101010T_22190</name>
</gene>
<sequence length="175" mass="19559">MSIFFELIWLDLFPAGTYIPPNAVAPMLLTLGVSSYFNIQDATMLALPILVSMPAALLASRIEYWQRKLQNAGYNRIIHWGRKDAEDSVPGRVLMQSLAQSFIMHILFFCVCQLVLILTIRGLSWYLGHLPAISGLGWMHLWFAAGIGGVMSLRVRRSYVVFLLCLVCVVLIGSA</sequence>
<dbReference type="EMBL" id="BLVO01000013">
    <property type="protein sequence ID" value="GFM33854.1"/>
    <property type="molecule type" value="Genomic_DNA"/>
</dbReference>
<feature type="transmembrane region" description="Helical" evidence="1">
    <location>
        <begin position="126"/>
        <end position="145"/>
    </location>
</feature>
<comment type="caution">
    <text evidence="2">The sequence shown here is derived from an EMBL/GenBank/DDBJ whole genome shotgun (WGS) entry which is preliminary data.</text>
</comment>
<keyword evidence="1" id="KW-0812">Transmembrane</keyword>
<feature type="transmembrane region" description="Helical" evidence="1">
    <location>
        <begin position="102"/>
        <end position="120"/>
    </location>
</feature>
<keyword evidence="3" id="KW-1185">Reference proteome</keyword>
<dbReference type="Proteomes" id="UP000503840">
    <property type="component" value="Unassembled WGS sequence"/>
</dbReference>
<proteinExistence type="predicted"/>
<keyword evidence="1" id="KW-1133">Transmembrane helix</keyword>
<reference evidence="2 3" key="1">
    <citation type="submission" date="2020-05" db="EMBL/GenBank/DDBJ databases">
        <title>Draft genome sequence of Desulfovibrio sp. strain HN2T.</title>
        <authorList>
            <person name="Ueno A."/>
            <person name="Tamazawa S."/>
            <person name="Tamamura S."/>
            <person name="Murakami T."/>
            <person name="Kiyama T."/>
            <person name="Inomata H."/>
            <person name="Amano Y."/>
            <person name="Miyakawa K."/>
            <person name="Tamaki H."/>
            <person name="Naganuma T."/>
            <person name="Kaneko K."/>
        </authorList>
    </citation>
    <scope>NUCLEOTIDE SEQUENCE [LARGE SCALE GENOMIC DNA]</scope>
    <source>
        <strain evidence="2 3">HN2</strain>
    </source>
</reference>
<accession>A0A7J0BLA2</accession>
<feature type="transmembrane region" description="Helical" evidence="1">
    <location>
        <begin position="157"/>
        <end position="174"/>
    </location>
</feature>
<organism evidence="2 3">
    <name type="scientific">Desulfovibrio subterraneus</name>
    <dbReference type="NCBI Taxonomy" id="2718620"/>
    <lineage>
        <taxon>Bacteria</taxon>
        <taxon>Pseudomonadati</taxon>
        <taxon>Thermodesulfobacteriota</taxon>
        <taxon>Desulfovibrionia</taxon>
        <taxon>Desulfovibrionales</taxon>
        <taxon>Desulfovibrionaceae</taxon>
        <taxon>Desulfovibrio</taxon>
    </lineage>
</organism>